<name>A0ABT6APT9_9BURK</name>
<dbReference type="RefSeq" id="WP_276265622.1">
    <property type="nucleotide sequence ID" value="NZ_JARJLM010000287.1"/>
</dbReference>
<gene>
    <name evidence="3" type="ORF">P3W85_16905</name>
</gene>
<dbReference type="PROSITE" id="PS51704">
    <property type="entry name" value="GP_PDE"/>
    <property type="match status" value="1"/>
</dbReference>
<dbReference type="Pfam" id="PF03009">
    <property type="entry name" value="GDPD"/>
    <property type="match status" value="2"/>
</dbReference>
<feature type="non-terminal residue" evidence="3">
    <location>
        <position position="949"/>
    </location>
</feature>
<dbReference type="EMBL" id="JARJLM010000287">
    <property type="protein sequence ID" value="MDF3834625.1"/>
    <property type="molecule type" value="Genomic_DNA"/>
</dbReference>
<dbReference type="SUPFAM" id="SSF51695">
    <property type="entry name" value="PLC-like phosphodiesterases"/>
    <property type="match status" value="2"/>
</dbReference>
<dbReference type="Pfam" id="PF13449">
    <property type="entry name" value="Phytase-like"/>
    <property type="match status" value="2"/>
</dbReference>
<feature type="compositionally biased region" description="Polar residues" evidence="1">
    <location>
        <begin position="45"/>
        <end position="62"/>
    </location>
</feature>
<proteinExistence type="predicted"/>
<evidence type="ECO:0000313" key="4">
    <source>
        <dbReference type="Proteomes" id="UP001216674"/>
    </source>
</evidence>
<dbReference type="PANTHER" id="PTHR37957:SF1">
    <property type="entry name" value="PHYTASE-LIKE DOMAIN-CONTAINING PROTEIN"/>
    <property type="match status" value="1"/>
</dbReference>
<evidence type="ECO:0000313" key="3">
    <source>
        <dbReference type="EMBL" id="MDF3834625.1"/>
    </source>
</evidence>
<dbReference type="PANTHER" id="PTHR37957">
    <property type="entry name" value="BLR7070 PROTEIN"/>
    <property type="match status" value="1"/>
</dbReference>
<dbReference type="InterPro" id="IPR017946">
    <property type="entry name" value="PLC-like_Pdiesterase_TIM-brl"/>
</dbReference>
<comment type="caution">
    <text evidence="3">The sequence shown here is derived from an EMBL/GenBank/DDBJ whole genome shotgun (WGS) entry which is preliminary data.</text>
</comment>
<feature type="region of interest" description="Disordered" evidence="1">
    <location>
        <begin position="45"/>
        <end position="76"/>
    </location>
</feature>
<feature type="domain" description="GP-PDE" evidence="2">
    <location>
        <begin position="478"/>
        <end position="804"/>
    </location>
</feature>
<evidence type="ECO:0000259" key="2">
    <source>
        <dbReference type="PROSITE" id="PS51704"/>
    </source>
</evidence>
<organism evidence="3 4">
    <name type="scientific">Cupriavidus basilensis</name>
    <dbReference type="NCBI Taxonomy" id="68895"/>
    <lineage>
        <taxon>Bacteria</taxon>
        <taxon>Pseudomonadati</taxon>
        <taxon>Pseudomonadota</taxon>
        <taxon>Betaproteobacteria</taxon>
        <taxon>Burkholderiales</taxon>
        <taxon>Burkholderiaceae</taxon>
        <taxon>Cupriavidus</taxon>
    </lineage>
</organism>
<dbReference type="InterPro" id="IPR027372">
    <property type="entry name" value="Phytase-like_dom"/>
</dbReference>
<keyword evidence="4" id="KW-1185">Reference proteome</keyword>
<reference evidence="3 4" key="1">
    <citation type="submission" date="2023-03" db="EMBL/GenBank/DDBJ databases">
        <title>Draft assemblies of triclosan tolerant bacteria isolated from returned activated sludge.</title>
        <authorList>
            <person name="Van Hamelsveld S."/>
        </authorList>
    </citation>
    <scope>NUCLEOTIDE SEQUENCE [LARGE SCALE GENOMIC DNA]</scope>
    <source>
        <strain evidence="3 4">GW210010_S58</strain>
    </source>
</reference>
<dbReference type="Proteomes" id="UP001216674">
    <property type="component" value="Unassembled WGS sequence"/>
</dbReference>
<accession>A0ABT6APT9</accession>
<dbReference type="InterPro" id="IPR030395">
    <property type="entry name" value="GP_PDE_dom"/>
</dbReference>
<evidence type="ECO:0000256" key="1">
    <source>
        <dbReference type="SAM" id="MobiDB-lite"/>
    </source>
</evidence>
<dbReference type="Gene3D" id="3.20.20.190">
    <property type="entry name" value="Phosphatidylinositol (PI) phosphodiesterase"/>
    <property type="match status" value="2"/>
</dbReference>
<protein>
    <submittedName>
        <fullName evidence="3">Esterase-like activity of phytase family protein</fullName>
    </submittedName>
</protein>
<sequence length="949" mass="101941">MKHGGRLRQLPERHVIEIHARIRLCARNPDKRTFIPVDVLAHHAQNTGPSGVARTSSISATGKGTDGSPSRPVSWGARAPVSVGSVATLSCRRNIQTPIWLFLTQEESHAMHPDKFRSRLTGAALASALLAATLLAACGGDDNSAPAASVVPAMTEPTLVGRAVLPAATFATGPVSGRYISGDLNGATAPFASQPVQGFSAVLRNSDGTFMVMADNGYGSLENSADFNLRVYTVAPVFKTSAGGSGSVTVKSFIELKDPNKLVPFAISNQFTTDRVLTGADFDIESMQRAPDGTLWFGDEFGPFLLHTDAQGVLLEAPIPLPDFENPGKQIRSPQNPFSEEATPVRIMNAVRTHAFQYGAKRAPVFSPYYVQLKYDANGVKSNPNAHYARGANPQPGLAKAVSDTLDLASLKAAGHSVVTWTVNDSTEMTTLLKAGVNGIISDRPDLLYAAVAAFDANGDGKPGDYLLADGQIDPAKFDAQGHRGARNLRPENTLPAMEAALDNLMTTLETDAGITLDGVAVLKHDPYIEAVKCRRMDGAPYNAADEVLIKSLTLAQIQSTFICDKLFRGASQVNDPALSPVSAALAMSKGYGSPYVVPAAKDIFDLVDAYVSYYTTGAGKSHAQAAKRAANAQKVRFNIETKINPRGDKDGKGNVYRSRTVDANTMADTLANLIISRNMQLRADIQSFDFRTLLRVQEKFPAIRTVYLFGDFPIYGDPANTDDGTNMQDEAGANTPWMAGLYWPYRSTVTSAPVRAKRSGGFEGMAISPDGKKLYPLLELPLTGHDGKTLLISEFDIAKRQYTGVQYKYKLDDKGTNIGDFILYNATEGIIIERDGSQGDLNGFKKLFQVTLGRPGEYVGKTELANLMKLRDPAGISKGGAAGDVAIGDPFGMPFNTIEDIVVLDANTLLVIDDNNYPFSVGRHVGTKAPDDNEFIQIRLPKALNLAK</sequence>